<dbReference type="Pfam" id="PF17940">
    <property type="entry name" value="TetR_C_31"/>
    <property type="match status" value="1"/>
</dbReference>
<reference evidence="5 7" key="2">
    <citation type="submission" date="2016-06" db="EMBL/GenBank/DDBJ databases">
        <title>Genome sequence of Oerskovia enterophila DSM 43852.</title>
        <authorList>
            <person name="Poehlein A."/>
            <person name="Jag V."/>
            <person name="Bengelsdorf F.R."/>
            <person name="Daniel R."/>
            <person name="Duerre P."/>
        </authorList>
    </citation>
    <scope>NUCLEOTIDE SEQUENCE [LARGE SCALE GENOMIC DNA]</scope>
    <source>
        <strain evidence="5 7">DSM 43852</strain>
    </source>
</reference>
<dbReference type="SUPFAM" id="SSF46689">
    <property type="entry name" value="Homeodomain-like"/>
    <property type="match status" value="1"/>
</dbReference>
<dbReference type="PRINTS" id="PR00455">
    <property type="entry name" value="HTHTETR"/>
</dbReference>
<dbReference type="InterPro" id="IPR050109">
    <property type="entry name" value="HTH-type_TetR-like_transc_reg"/>
</dbReference>
<evidence type="ECO:0000256" key="1">
    <source>
        <dbReference type="ARBA" id="ARBA00023125"/>
    </source>
</evidence>
<dbReference type="SUPFAM" id="SSF48498">
    <property type="entry name" value="Tetracyclin repressor-like, C-terminal domain"/>
    <property type="match status" value="1"/>
</dbReference>
<dbReference type="Proteomes" id="UP000093412">
    <property type="component" value="Unassembled WGS sequence"/>
</dbReference>
<dbReference type="PANTHER" id="PTHR30055:SF231">
    <property type="entry name" value="TRANSCRIPTIONAL REGULATORY PROTEIN (PROBABLY DEOR-FAMILY)-RELATED"/>
    <property type="match status" value="1"/>
</dbReference>
<feature type="domain" description="HTH tetR-type" evidence="3">
    <location>
        <begin position="11"/>
        <end position="71"/>
    </location>
</feature>
<dbReference type="GO" id="GO:0000976">
    <property type="term" value="F:transcription cis-regulatory region binding"/>
    <property type="evidence" value="ECO:0007669"/>
    <property type="project" value="TreeGrafter"/>
</dbReference>
<accession>A0A163QWJ4</accession>
<keyword evidence="1 2" id="KW-0238">DNA-binding</keyword>
<dbReference type="Gene3D" id="1.10.357.10">
    <property type="entry name" value="Tetracycline Repressor, domain 2"/>
    <property type="match status" value="1"/>
</dbReference>
<dbReference type="STRING" id="43678.OJAG_26480"/>
<dbReference type="InterPro" id="IPR041583">
    <property type="entry name" value="TetR_C_31"/>
</dbReference>
<dbReference type="EMBL" id="MAQA01000025">
    <property type="protein sequence ID" value="OCI30962.1"/>
    <property type="molecule type" value="Genomic_DNA"/>
</dbReference>
<dbReference type="InterPro" id="IPR001647">
    <property type="entry name" value="HTH_TetR"/>
</dbReference>
<organism evidence="4 6">
    <name type="scientific">Oerskovia enterophila</name>
    <dbReference type="NCBI Taxonomy" id="43678"/>
    <lineage>
        <taxon>Bacteria</taxon>
        <taxon>Bacillati</taxon>
        <taxon>Actinomycetota</taxon>
        <taxon>Actinomycetes</taxon>
        <taxon>Micrococcales</taxon>
        <taxon>Cellulomonadaceae</taxon>
        <taxon>Oerskovia</taxon>
    </lineage>
</organism>
<evidence type="ECO:0000313" key="6">
    <source>
        <dbReference type="Proteomes" id="UP000076447"/>
    </source>
</evidence>
<dbReference type="PROSITE" id="PS50977">
    <property type="entry name" value="HTH_TETR_2"/>
    <property type="match status" value="1"/>
</dbReference>
<evidence type="ECO:0000313" key="7">
    <source>
        <dbReference type="Proteomes" id="UP000093412"/>
    </source>
</evidence>
<reference evidence="4 6" key="1">
    <citation type="submission" date="2016-01" db="EMBL/GenBank/DDBJ databases">
        <title>Genome sequence of Oerskovia enterophila VJag, an agar and cellulose degrading bacterium.</title>
        <authorList>
            <person name="Poehlein A."/>
            <person name="Jag V."/>
            <person name="Bengelsdorf F."/>
            <person name="Duerre P."/>
            <person name="Daniel R."/>
        </authorList>
    </citation>
    <scope>NUCLEOTIDE SEQUENCE [LARGE SCALE GENOMIC DNA]</scope>
    <source>
        <strain evidence="4 6">VJag</strain>
    </source>
</reference>
<dbReference type="PANTHER" id="PTHR30055">
    <property type="entry name" value="HTH-TYPE TRANSCRIPTIONAL REGULATOR RUTR"/>
    <property type="match status" value="1"/>
</dbReference>
<evidence type="ECO:0000259" key="3">
    <source>
        <dbReference type="PROSITE" id="PS50977"/>
    </source>
</evidence>
<dbReference type="EMBL" id="LRIE01000078">
    <property type="protein sequence ID" value="KZM34613.1"/>
    <property type="molecule type" value="Genomic_DNA"/>
</dbReference>
<feature type="DNA-binding region" description="H-T-H motif" evidence="2">
    <location>
        <begin position="34"/>
        <end position="53"/>
    </location>
</feature>
<proteinExistence type="predicted"/>
<dbReference type="GO" id="GO:0003700">
    <property type="term" value="F:DNA-binding transcription factor activity"/>
    <property type="evidence" value="ECO:0007669"/>
    <property type="project" value="TreeGrafter"/>
</dbReference>
<dbReference type="Proteomes" id="UP000076447">
    <property type="component" value="Unassembled WGS sequence"/>
</dbReference>
<name>A0A163QWJ4_9CELL</name>
<evidence type="ECO:0000313" key="4">
    <source>
        <dbReference type="EMBL" id="KZM34613.1"/>
    </source>
</evidence>
<evidence type="ECO:0000313" key="5">
    <source>
        <dbReference type="EMBL" id="OCI30962.1"/>
    </source>
</evidence>
<dbReference type="AlphaFoldDB" id="A0A163QWJ4"/>
<dbReference type="RefSeq" id="WP_068625848.1">
    <property type="nucleotide sequence ID" value="NZ_LRIE01000078.1"/>
</dbReference>
<dbReference type="Pfam" id="PF00440">
    <property type="entry name" value="TetR_N"/>
    <property type="match status" value="1"/>
</dbReference>
<dbReference type="InterPro" id="IPR009057">
    <property type="entry name" value="Homeodomain-like_sf"/>
</dbReference>
<gene>
    <name evidence="4" type="primary">rcdA_3</name>
    <name evidence="5" type="ORF">OERS_23070</name>
    <name evidence="4" type="ORF">OJAG_26480</name>
</gene>
<keyword evidence="7" id="KW-1185">Reference proteome</keyword>
<comment type="caution">
    <text evidence="4">The sequence shown here is derived from an EMBL/GenBank/DDBJ whole genome shotgun (WGS) entry which is preliminary data.</text>
</comment>
<dbReference type="PATRIC" id="fig|43678.3.peg.2770"/>
<evidence type="ECO:0000256" key="2">
    <source>
        <dbReference type="PROSITE-ProRule" id="PRU00335"/>
    </source>
</evidence>
<dbReference type="OrthoDB" id="6929199at2"/>
<protein>
    <submittedName>
        <fullName evidence="4">HTH-type transcriptional regulator RcdA</fullName>
    </submittedName>
</protein>
<dbReference type="InterPro" id="IPR036271">
    <property type="entry name" value="Tet_transcr_reg_TetR-rel_C_sf"/>
</dbReference>
<sequence length="190" mass="20647">MTSTSPRRVDPDRKARIVDAALDVIAEHGVAGTTHRVVAAAADVPLGSMTYHFENLDELLRLAFERHAVQAAARFEAAMATVPEGGDPVEAIVGLVCDESGNYRRDLLVALELYVLAARKPAFRTVTQRWMAASRAALRRHVDAEVAPDVDALLEGLVLHAALSTGSDGRPLDRPLDPERVRRAVRRQVG</sequence>